<dbReference type="EMBL" id="CANHGI010000005">
    <property type="protein sequence ID" value="CAI5453791.1"/>
    <property type="molecule type" value="Genomic_DNA"/>
</dbReference>
<protein>
    <submittedName>
        <fullName evidence="1">Uncharacterized protein</fullName>
    </submittedName>
</protein>
<dbReference type="Proteomes" id="UP001152747">
    <property type="component" value="Unassembled WGS sequence"/>
</dbReference>
<sequence>MEEQQIKRKKKFPENIRILVLSSNNSHHLISNLSRIDSQIIKLRNSTYNPVIFPTFEQLLDAPSLLNLAEKLKPMPNWPLAFQKFREEQVKLNEISLKLSNQSTLNHSLNSQTMTFAFTSIQYRSDCFRTPDGCFLDSKNIIDLLNTLTGKNVG</sequence>
<evidence type="ECO:0000313" key="2">
    <source>
        <dbReference type="Proteomes" id="UP001152747"/>
    </source>
</evidence>
<comment type="caution">
    <text evidence="1">The sequence shown here is derived from an EMBL/GenBank/DDBJ whole genome shotgun (WGS) entry which is preliminary data.</text>
</comment>
<evidence type="ECO:0000313" key="1">
    <source>
        <dbReference type="EMBL" id="CAI5453791.1"/>
    </source>
</evidence>
<organism evidence="1 2">
    <name type="scientific">Caenorhabditis angaria</name>
    <dbReference type="NCBI Taxonomy" id="860376"/>
    <lineage>
        <taxon>Eukaryota</taxon>
        <taxon>Metazoa</taxon>
        <taxon>Ecdysozoa</taxon>
        <taxon>Nematoda</taxon>
        <taxon>Chromadorea</taxon>
        <taxon>Rhabditida</taxon>
        <taxon>Rhabditina</taxon>
        <taxon>Rhabditomorpha</taxon>
        <taxon>Rhabditoidea</taxon>
        <taxon>Rhabditidae</taxon>
        <taxon>Peloderinae</taxon>
        <taxon>Caenorhabditis</taxon>
    </lineage>
</organism>
<proteinExistence type="predicted"/>
<name>A0A9P1NA39_9PELO</name>
<gene>
    <name evidence="1" type="ORF">CAMP_LOCUS16428</name>
</gene>
<accession>A0A9P1NA39</accession>
<dbReference type="AlphaFoldDB" id="A0A9P1NA39"/>
<reference evidence="1" key="1">
    <citation type="submission" date="2022-11" db="EMBL/GenBank/DDBJ databases">
        <authorList>
            <person name="Kikuchi T."/>
        </authorList>
    </citation>
    <scope>NUCLEOTIDE SEQUENCE</scope>
    <source>
        <strain evidence="1">PS1010</strain>
    </source>
</reference>
<keyword evidence="2" id="KW-1185">Reference proteome</keyword>